<evidence type="ECO:0000256" key="1">
    <source>
        <dbReference type="ARBA" id="ARBA00022603"/>
    </source>
</evidence>
<keyword evidence="2 4" id="KW-0808">Transferase</keyword>
<dbReference type="GO" id="GO:0032259">
    <property type="term" value="P:methylation"/>
    <property type="evidence" value="ECO:0007669"/>
    <property type="project" value="UniProtKB-KW"/>
</dbReference>
<dbReference type="InterPro" id="IPR001525">
    <property type="entry name" value="C5_MeTfrase"/>
</dbReference>
<keyword evidence="6" id="KW-1185">Reference proteome</keyword>
<evidence type="ECO:0000256" key="2">
    <source>
        <dbReference type="ARBA" id="ARBA00022679"/>
    </source>
</evidence>
<keyword evidence="1 4" id="KW-0489">Methyltransferase</keyword>
<dbReference type="InterPro" id="IPR029063">
    <property type="entry name" value="SAM-dependent_MTases_sf"/>
</dbReference>
<dbReference type="EMBL" id="VCKW01000301">
    <property type="protein sequence ID" value="TMQ90336.1"/>
    <property type="molecule type" value="Genomic_DNA"/>
</dbReference>
<evidence type="ECO:0000256" key="3">
    <source>
        <dbReference type="ARBA" id="ARBA00022747"/>
    </source>
</evidence>
<dbReference type="GO" id="GO:0008168">
    <property type="term" value="F:methyltransferase activity"/>
    <property type="evidence" value="ECO:0007669"/>
    <property type="project" value="UniProtKB-KW"/>
</dbReference>
<comment type="caution">
    <text evidence="5">The sequence shown here is derived from an EMBL/GenBank/DDBJ whole genome shotgun (WGS) entry which is preliminary data.</text>
</comment>
<evidence type="ECO:0000313" key="6">
    <source>
        <dbReference type="Proteomes" id="UP000309174"/>
    </source>
</evidence>
<reference evidence="5 6" key="1">
    <citation type="submission" date="2019-05" db="EMBL/GenBank/DDBJ databases">
        <title>Draft genome sequence of Actinomadura sp. 14C53.</title>
        <authorList>
            <person name="Saricaoglu S."/>
            <person name="Isik K."/>
        </authorList>
    </citation>
    <scope>NUCLEOTIDE SEQUENCE [LARGE SCALE GENOMIC DNA]</scope>
    <source>
        <strain evidence="5 6">14C53</strain>
    </source>
</reference>
<dbReference type="SUPFAM" id="SSF53335">
    <property type="entry name" value="S-adenosyl-L-methionine-dependent methyltransferases"/>
    <property type="match status" value="1"/>
</dbReference>
<gene>
    <name evidence="5" type="ORF">ETD83_35885</name>
</gene>
<organism evidence="5 6">
    <name type="scientific">Actinomadura soli</name>
    <dbReference type="NCBI Taxonomy" id="2508997"/>
    <lineage>
        <taxon>Bacteria</taxon>
        <taxon>Bacillati</taxon>
        <taxon>Actinomycetota</taxon>
        <taxon>Actinomycetes</taxon>
        <taxon>Streptosporangiales</taxon>
        <taxon>Thermomonosporaceae</taxon>
        <taxon>Actinomadura</taxon>
    </lineage>
</organism>
<dbReference type="Proteomes" id="UP000309174">
    <property type="component" value="Unassembled WGS sequence"/>
</dbReference>
<evidence type="ECO:0000313" key="5">
    <source>
        <dbReference type="EMBL" id="TMQ90336.1"/>
    </source>
</evidence>
<dbReference type="Gene3D" id="3.40.50.150">
    <property type="entry name" value="Vaccinia Virus protein VP39"/>
    <property type="match status" value="1"/>
</dbReference>
<evidence type="ECO:0000256" key="4">
    <source>
        <dbReference type="PROSITE-ProRule" id="PRU01016"/>
    </source>
</evidence>
<dbReference type="Pfam" id="PF00145">
    <property type="entry name" value="DNA_methylase"/>
    <property type="match status" value="1"/>
</dbReference>
<dbReference type="Gene3D" id="3.90.120.10">
    <property type="entry name" value="DNA Methylase, subunit A, domain 2"/>
    <property type="match status" value="1"/>
</dbReference>
<sequence length="384" mass="41130">MTAVTVLEGFAGAGGLSEGARMIGLAPTLGFEVNADACRTADAAGHRRVRADVRALDPASFAGVEGWISGPPCPTYAASGKRTGRTDYATVLAAVERLADCMDPRLTLDTVADEVADPRTVLVLETLAVALTAPHLRWMVAEQVPAVAGIWQEFAAEMAAMHRWDTCTVLTLRADDFGAATRRTRVFLIATRQYAPDLSGLPYRARWDGDRFGPGPIQHPPNPVSPFPATSMAAALGWPSGVRVNTRGNRRTPGGNEFSADRPALSLTGNGARTWYRTDLGPTVGRLTDRQAGLLQTFPPGYPWQGSRSSRFQRIADAVPPVMAAAVLGAATGRPWHDAVWNRLAEIYGTARPDIARNRVCTDRPATPQLDLFTLPTPHEGTAA</sequence>
<dbReference type="OrthoDB" id="9813719at2"/>
<comment type="similarity">
    <text evidence="4">Belongs to the class I-like SAM-binding methyltransferase superfamily. C5-methyltransferase family.</text>
</comment>
<keyword evidence="3" id="KW-0680">Restriction system</keyword>
<proteinExistence type="inferred from homology"/>
<protein>
    <submittedName>
        <fullName evidence="5">DNA cytosine methyltransferase</fullName>
    </submittedName>
</protein>
<dbReference type="PROSITE" id="PS51679">
    <property type="entry name" value="SAM_MT_C5"/>
    <property type="match status" value="1"/>
</dbReference>
<feature type="active site" evidence="4">
    <location>
        <position position="73"/>
    </location>
</feature>
<keyword evidence="4" id="KW-0949">S-adenosyl-L-methionine</keyword>
<dbReference type="GO" id="GO:0009307">
    <property type="term" value="P:DNA restriction-modification system"/>
    <property type="evidence" value="ECO:0007669"/>
    <property type="project" value="UniProtKB-KW"/>
</dbReference>
<dbReference type="AlphaFoldDB" id="A0A5C4J2F4"/>
<name>A0A5C4J2F4_9ACTN</name>
<accession>A0A5C4J2F4</accession>
<dbReference type="RefSeq" id="WP_138649656.1">
    <property type="nucleotide sequence ID" value="NZ_VCKW01000301.1"/>
</dbReference>